<dbReference type="AlphaFoldDB" id="A0A1H8P2F5"/>
<accession>A0A1H8P2F5</accession>
<reference evidence="4" key="1">
    <citation type="submission" date="2016-10" db="EMBL/GenBank/DDBJ databases">
        <authorList>
            <person name="Varghese N."/>
            <person name="Submissions S."/>
        </authorList>
    </citation>
    <scope>NUCLEOTIDE SEQUENCE [LARGE SCALE GENOMIC DNA]</scope>
    <source>
        <strain evidence="4">IBRC-M 10043</strain>
    </source>
</reference>
<proteinExistence type="predicted"/>
<gene>
    <name evidence="3" type="ORF">SAMN05216388_1011134</name>
</gene>
<sequence length="82" mass="8536">MDDASLDEFTDASDDADADSDGAGAGDDDTDPADEPATDAVDPAVSTYAWSGDGAVCAVCDDSVARRWRDGDDLVCPDCKEW</sequence>
<dbReference type="InterPro" id="IPR055995">
    <property type="entry name" value="DUF7573"/>
</dbReference>
<feature type="region of interest" description="Disordered" evidence="1">
    <location>
        <begin position="1"/>
        <end position="43"/>
    </location>
</feature>
<evidence type="ECO:0000256" key="1">
    <source>
        <dbReference type="SAM" id="MobiDB-lite"/>
    </source>
</evidence>
<dbReference type="OrthoDB" id="157634at2157"/>
<dbReference type="RefSeq" id="WP_092660812.1">
    <property type="nucleotide sequence ID" value="NZ_FOCX01000011.1"/>
</dbReference>
<feature type="domain" description="DUF7573" evidence="2">
    <location>
        <begin position="44"/>
        <end position="82"/>
    </location>
</feature>
<evidence type="ECO:0000313" key="4">
    <source>
        <dbReference type="Proteomes" id="UP000198775"/>
    </source>
</evidence>
<keyword evidence="4" id="KW-1185">Reference proteome</keyword>
<evidence type="ECO:0000259" key="2">
    <source>
        <dbReference type="Pfam" id="PF24458"/>
    </source>
</evidence>
<dbReference type="Proteomes" id="UP000198775">
    <property type="component" value="Unassembled WGS sequence"/>
</dbReference>
<name>A0A1H8P2F5_9EURY</name>
<evidence type="ECO:0000313" key="3">
    <source>
        <dbReference type="EMBL" id="SEO36119.1"/>
    </source>
</evidence>
<dbReference type="EMBL" id="FOCX01000011">
    <property type="protein sequence ID" value="SEO36119.1"/>
    <property type="molecule type" value="Genomic_DNA"/>
</dbReference>
<dbReference type="Pfam" id="PF24458">
    <property type="entry name" value="DUF7573"/>
    <property type="match status" value="1"/>
</dbReference>
<organism evidence="3 4">
    <name type="scientific">Halorientalis persicus</name>
    <dbReference type="NCBI Taxonomy" id="1367881"/>
    <lineage>
        <taxon>Archaea</taxon>
        <taxon>Methanobacteriati</taxon>
        <taxon>Methanobacteriota</taxon>
        <taxon>Stenosarchaea group</taxon>
        <taxon>Halobacteria</taxon>
        <taxon>Halobacteriales</taxon>
        <taxon>Haloarculaceae</taxon>
        <taxon>Halorientalis</taxon>
    </lineage>
</organism>
<protein>
    <recommendedName>
        <fullName evidence="2">DUF7573 domain-containing protein</fullName>
    </recommendedName>
</protein>
<feature type="compositionally biased region" description="Acidic residues" evidence="1">
    <location>
        <begin position="1"/>
        <end position="37"/>
    </location>
</feature>